<evidence type="ECO:0000259" key="1">
    <source>
        <dbReference type="Pfam" id="PF24714"/>
    </source>
</evidence>
<comment type="caution">
    <text evidence="2">The sequence shown here is derived from an EMBL/GenBank/DDBJ whole genome shotgun (WGS) entry which is preliminary data.</text>
</comment>
<dbReference type="PANTHER" id="PTHR31355:SF22">
    <property type="entry name" value="TORTIFOLIA1-LIKE PROTEIN 2"/>
    <property type="match status" value="1"/>
</dbReference>
<sequence length="161" mass="18205">MPMRCTIKSKAFNRASTTEECIVKSEVLIFILSILTIDDKNRDESPITILRIDCKNKEESPITIADKHKEVMVGSIIKRFKDLDSVVRDACVETSGVLASKLRMFGSTLCLARVIENTPDPLVPILERMLTRTIKLLKNPRFMVKLAVIELNKSILMETIV</sequence>
<dbReference type="EMBL" id="JBAMMX010000003">
    <property type="protein sequence ID" value="KAK6944650.1"/>
    <property type="molecule type" value="Genomic_DNA"/>
</dbReference>
<proteinExistence type="predicted"/>
<name>A0AAN8W3I2_9MAGN</name>
<keyword evidence="3" id="KW-1185">Reference proteome</keyword>
<dbReference type="SUPFAM" id="SSF48371">
    <property type="entry name" value="ARM repeat"/>
    <property type="match status" value="1"/>
</dbReference>
<dbReference type="InterPro" id="IPR057600">
    <property type="entry name" value="TORTIFOLIA1/SINE1-2_N"/>
</dbReference>
<protein>
    <recommendedName>
        <fullName evidence="1">TORTIFOLIA1/SINE1-2 N-terminal domain-containing protein</fullName>
    </recommendedName>
</protein>
<dbReference type="Proteomes" id="UP001370490">
    <property type="component" value="Unassembled WGS sequence"/>
</dbReference>
<accession>A0AAN8W3I2</accession>
<dbReference type="InterPro" id="IPR033337">
    <property type="entry name" value="TORTIFOLIA1/SINE1-2"/>
</dbReference>
<evidence type="ECO:0000313" key="2">
    <source>
        <dbReference type="EMBL" id="KAK6944650.1"/>
    </source>
</evidence>
<feature type="domain" description="TORTIFOLIA1/SINE1-2 N-terminal" evidence="1">
    <location>
        <begin position="105"/>
        <end position="156"/>
    </location>
</feature>
<reference evidence="2 3" key="1">
    <citation type="submission" date="2023-12" db="EMBL/GenBank/DDBJ databases">
        <title>A high-quality genome assembly for Dillenia turbinata (Dilleniales).</title>
        <authorList>
            <person name="Chanderbali A."/>
        </authorList>
    </citation>
    <scope>NUCLEOTIDE SEQUENCE [LARGE SCALE GENOMIC DNA]</scope>
    <source>
        <strain evidence="2">LSX21</strain>
        <tissue evidence="2">Leaf</tissue>
    </source>
</reference>
<gene>
    <name evidence="2" type="ORF">RJ641_025752</name>
</gene>
<dbReference type="PANTHER" id="PTHR31355">
    <property type="entry name" value="MICROTUBULE-ASSOCIATED PROTEIN TORTIFOLIA1"/>
    <property type="match status" value="1"/>
</dbReference>
<dbReference type="Pfam" id="PF24714">
    <property type="entry name" value="TOR1L1_N"/>
    <property type="match status" value="1"/>
</dbReference>
<evidence type="ECO:0000313" key="3">
    <source>
        <dbReference type="Proteomes" id="UP001370490"/>
    </source>
</evidence>
<dbReference type="GO" id="GO:0005874">
    <property type="term" value="C:microtubule"/>
    <property type="evidence" value="ECO:0007669"/>
    <property type="project" value="InterPro"/>
</dbReference>
<dbReference type="AlphaFoldDB" id="A0AAN8W3I2"/>
<organism evidence="2 3">
    <name type="scientific">Dillenia turbinata</name>
    <dbReference type="NCBI Taxonomy" id="194707"/>
    <lineage>
        <taxon>Eukaryota</taxon>
        <taxon>Viridiplantae</taxon>
        <taxon>Streptophyta</taxon>
        <taxon>Embryophyta</taxon>
        <taxon>Tracheophyta</taxon>
        <taxon>Spermatophyta</taxon>
        <taxon>Magnoliopsida</taxon>
        <taxon>eudicotyledons</taxon>
        <taxon>Gunneridae</taxon>
        <taxon>Pentapetalae</taxon>
        <taxon>Dilleniales</taxon>
        <taxon>Dilleniaceae</taxon>
        <taxon>Dillenia</taxon>
    </lineage>
</organism>
<dbReference type="InterPro" id="IPR016024">
    <property type="entry name" value="ARM-type_fold"/>
</dbReference>
<dbReference type="GO" id="GO:0008017">
    <property type="term" value="F:microtubule binding"/>
    <property type="evidence" value="ECO:0007669"/>
    <property type="project" value="InterPro"/>
</dbReference>